<accession>A0A0F9GAT2</accession>
<reference evidence="1" key="1">
    <citation type="journal article" date="2015" name="Nature">
        <title>Complex archaea that bridge the gap between prokaryotes and eukaryotes.</title>
        <authorList>
            <person name="Spang A."/>
            <person name="Saw J.H."/>
            <person name="Jorgensen S.L."/>
            <person name="Zaremba-Niedzwiedzka K."/>
            <person name="Martijn J."/>
            <person name="Lind A.E."/>
            <person name="van Eijk R."/>
            <person name="Schleper C."/>
            <person name="Guy L."/>
            <person name="Ettema T.J."/>
        </authorList>
    </citation>
    <scope>NUCLEOTIDE SEQUENCE</scope>
</reference>
<gene>
    <name evidence="1" type="ORF">LCGC14_1850350</name>
</gene>
<name>A0A0F9GAT2_9ZZZZ</name>
<proteinExistence type="predicted"/>
<comment type="caution">
    <text evidence="1">The sequence shown here is derived from an EMBL/GenBank/DDBJ whole genome shotgun (WGS) entry which is preliminary data.</text>
</comment>
<organism evidence="1">
    <name type="scientific">marine sediment metagenome</name>
    <dbReference type="NCBI Taxonomy" id="412755"/>
    <lineage>
        <taxon>unclassified sequences</taxon>
        <taxon>metagenomes</taxon>
        <taxon>ecological metagenomes</taxon>
    </lineage>
</organism>
<dbReference type="AlphaFoldDB" id="A0A0F9GAT2"/>
<sequence length="58" mass="6737">MAIRWRKDGRLMCAAMTEPEEGDTYIGDGLSYKLTVEYKIILADPDHKKNALWHWKAV</sequence>
<dbReference type="EMBL" id="LAZR01018578">
    <property type="protein sequence ID" value="KKL95858.1"/>
    <property type="molecule type" value="Genomic_DNA"/>
</dbReference>
<evidence type="ECO:0000313" key="1">
    <source>
        <dbReference type="EMBL" id="KKL95858.1"/>
    </source>
</evidence>
<protein>
    <submittedName>
        <fullName evidence="1">Uncharacterized protein</fullName>
    </submittedName>
</protein>